<name>A0A9W9QBE4_9EURO</name>
<protein>
    <submittedName>
        <fullName evidence="2">Uncharacterized protein</fullName>
    </submittedName>
</protein>
<accession>A0A9W9QBE4</accession>
<dbReference type="EMBL" id="JAPZBO010000001">
    <property type="protein sequence ID" value="KAJ5330525.1"/>
    <property type="molecule type" value="Genomic_DNA"/>
</dbReference>
<keyword evidence="1" id="KW-0812">Transmembrane</keyword>
<proteinExistence type="predicted"/>
<evidence type="ECO:0000313" key="3">
    <source>
        <dbReference type="Proteomes" id="UP001147746"/>
    </source>
</evidence>
<reference evidence="2" key="2">
    <citation type="journal article" date="2023" name="IMA Fungus">
        <title>Comparative genomic study of the Penicillium genus elucidates a diverse pangenome and 15 lateral gene transfer events.</title>
        <authorList>
            <person name="Petersen C."/>
            <person name="Sorensen T."/>
            <person name="Nielsen M.R."/>
            <person name="Sondergaard T.E."/>
            <person name="Sorensen J.L."/>
            <person name="Fitzpatrick D.A."/>
            <person name="Frisvad J.C."/>
            <person name="Nielsen K.L."/>
        </authorList>
    </citation>
    <scope>NUCLEOTIDE SEQUENCE</scope>
    <source>
        <strain evidence="2">IBT 21472</strain>
    </source>
</reference>
<evidence type="ECO:0000313" key="2">
    <source>
        <dbReference type="EMBL" id="KAJ5330525.1"/>
    </source>
</evidence>
<organism evidence="2 3">
    <name type="scientific">Penicillium atrosanguineum</name>
    <dbReference type="NCBI Taxonomy" id="1132637"/>
    <lineage>
        <taxon>Eukaryota</taxon>
        <taxon>Fungi</taxon>
        <taxon>Dikarya</taxon>
        <taxon>Ascomycota</taxon>
        <taxon>Pezizomycotina</taxon>
        <taxon>Eurotiomycetes</taxon>
        <taxon>Eurotiomycetidae</taxon>
        <taxon>Eurotiales</taxon>
        <taxon>Aspergillaceae</taxon>
        <taxon>Penicillium</taxon>
    </lineage>
</organism>
<dbReference type="AlphaFoldDB" id="A0A9W9QBE4"/>
<sequence>MALNTTSAMIRTRLTVLFLTIAWLALAGLSSAISHFANILQDRAKSDLANATDSILDITFENLMKNVLEGMVVVALLSALFAIFGIILVIYPSWLQESYESGMYYGCIQFLLSLVVVCMGSYFASHLHGYQTSFEYFDRADQFPYYKIMYYGPVGEAAFGSLVFIITLAWVFVPEWARSLAKGPSRPKSQRGLSKCFSRLGLREGMKQEAFEENRSKFPDDSNMIL</sequence>
<keyword evidence="1" id="KW-1133">Transmembrane helix</keyword>
<evidence type="ECO:0000256" key="1">
    <source>
        <dbReference type="SAM" id="Phobius"/>
    </source>
</evidence>
<dbReference type="Proteomes" id="UP001147746">
    <property type="component" value="Unassembled WGS sequence"/>
</dbReference>
<gene>
    <name evidence="2" type="ORF">N7476_000308</name>
</gene>
<feature type="transmembrane region" description="Helical" evidence="1">
    <location>
        <begin position="70"/>
        <end position="91"/>
    </location>
</feature>
<reference evidence="2" key="1">
    <citation type="submission" date="2022-12" db="EMBL/GenBank/DDBJ databases">
        <authorList>
            <person name="Petersen C."/>
        </authorList>
    </citation>
    <scope>NUCLEOTIDE SEQUENCE</scope>
    <source>
        <strain evidence="2">IBT 21472</strain>
    </source>
</reference>
<feature type="transmembrane region" description="Helical" evidence="1">
    <location>
        <begin position="103"/>
        <end position="124"/>
    </location>
</feature>
<keyword evidence="3" id="KW-1185">Reference proteome</keyword>
<feature type="transmembrane region" description="Helical" evidence="1">
    <location>
        <begin position="148"/>
        <end position="173"/>
    </location>
</feature>
<keyword evidence="1" id="KW-0472">Membrane</keyword>
<comment type="caution">
    <text evidence="2">The sequence shown here is derived from an EMBL/GenBank/DDBJ whole genome shotgun (WGS) entry which is preliminary data.</text>
</comment>